<evidence type="ECO:0000313" key="2">
    <source>
        <dbReference type="Proteomes" id="UP000325081"/>
    </source>
</evidence>
<protein>
    <submittedName>
        <fullName evidence="1">Malate dehydrogenase</fullName>
    </submittedName>
</protein>
<gene>
    <name evidence="1" type="ORF">STAS_05928</name>
</gene>
<proteinExistence type="predicted"/>
<comment type="caution">
    <text evidence="1">The sequence shown here is derived from an EMBL/GenBank/DDBJ whole genome shotgun (WGS) entry which is preliminary data.</text>
</comment>
<accession>A0A5A7PBD7</accession>
<organism evidence="1 2">
    <name type="scientific">Striga asiatica</name>
    <name type="common">Asiatic witchweed</name>
    <name type="synonym">Buchnera asiatica</name>
    <dbReference type="NCBI Taxonomy" id="4170"/>
    <lineage>
        <taxon>Eukaryota</taxon>
        <taxon>Viridiplantae</taxon>
        <taxon>Streptophyta</taxon>
        <taxon>Embryophyta</taxon>
        <taxon>Tracheophyta</taxon>
        <taxon>Spermatophyta</taxon>
        <taxon>Magnoliopsida</taxon>
        <taxon>eudicotyledons</taxon>
        <taxon>Gunneridae</taxon>
        <taxon>Pentapetalae</taxon>
        <taxon>asterids</taxon>
        <taxon>lamiids</taxon>
        <taxon>Lamiales</taxon>
        <taxon>Orobanchaceae</taxon>
        <taxon>Buchnereae</taxon>
        <taxon>Striga</taxon>
    </lineage>
</organism>
<evidence type="ECO:0000313" key="1">
    <source>
        <dbReference type="EMBL" id="GER30030.1"/>
    </source>
</evidence>
<keyword evidence="2" id="KW-1185">Reference proteome</keyword>
<name>A0A5A7PBD7_STRAF</name>
<dbReference type="EMBL" id="BKCP01004294">
    <property type="protein sequence ID" value="GER30030.1"/>
    <property type="molecule type" value="Genomic_DNA"/>
</dbReference>
<sequence>MGNQSDGGVGKSNVLYGFNALGVLFIPPPLDSLFFYSKIHPTFRAEHAGKEGVEGFVKKDLEGLTEYESKGLEELKPELKNKEKTHKIEINPSNFPKLCLAEVGLGNLVDVVGVKAVELVDDRGELVGEGGEEAADAGENVVVELRREEVVGDGADNHGSCGIRARDGEDFAGGVFFLEREKGYN</sequence>
<dbReference type="Proteomes" id="UP000325081">
    <property type="component" value="Unassembled WGS sequence"/>
</dbReference>
<reference evidence="2" key="1">
    <citation type="journal article" date="2019" name="Curr. Biol.">
        <title>Genome Sequence of Striga asiatica Provides Insight into the Evolution of Plant Parasitism.</title>
        <authorList>
            <person name="Yoshida S."/>
            <person name="Kim S."/>
            <person name="Wafula E.K."/>
            <person name="Tanskanen J."/>
            <person name="Kim Y.M."/>
            <person name="Honaas L."/>
            <person name="Yang Z."/>
            <person name="Spallek T."/>
            <person name="Conn C.E."/>
            <person name="Ichihashi Y."/>
            <person name="Cheong K."/>
            <person name="Cui S."/>
            <person name="Der J.P."/>
            <person name="Gundlach H."/>
            <person name="Jiao Y."/>
            <person name="Hori C."/>
            <person name="Ishida J.K."/>
            <person name="Kasahara H."/>
            <person name="Kiba T."/>
            <person name="Kim M.S."/>
            <person name="Koo N."/>
            <person name="Laohavisit A."/>
            <person name="Lee Y.H."/>
            <person name="Lumba S."/>
            <person name="McCourt P."/>
            <person name="Mortimer J.C."/>
            <person name="Mutuku J.M."/>
            <person name="Nomura T."/>
            <person name="Sasaki-Sekimoto Y."/>
            <person name="Seto Y."/>
            <person name="Wang Y."/>
            <person name="Wakatake T."/>
            <person name="Sakakibara H."/>
            <person name="Demura T."/>
            <person name="Yamaguchi S."/>
            <person name="Yoneyama K."/>
            <person name="Manabe R.I."/>
            <person name="Nelson D.C."/>
            <person name="Schulman A.H."/>
            <person name="Timko M.P."/>
            <person name="dePamphilis C.W."/>
            <person name="Choi D."/>
            <person name="Shirasu K."/>
        </authorList>
    </citation>
    <scope>NUCLEOTIDE SEQUENCE [LARGE SCALE GENOMIC DNA]</scope>
    <source>
        <strain evidence="2">cv. UVA1</strain>
    </source>
</reference>
<dbReference type="AlphaFoldDB" id="A0A5A7PBD7"/>